<name>A0AAU7V6A0_9ACTO</name>
<organism evidence="1">
    <name type="scientific">Scrofimicrobium appendicitidis</name>
    <dbReference type="NCBI Taxonomy" id="3079930"/>
    <lineage>
        <taxon>Bacteria</taxon>
        <taxon>Bacillati</taxon>
        <taxon>Actinomycetota</taxon>
        <taxon>Actinomycetes</taxon>
        <taxon>Actinomycetales</taxon>
        <taxon>Actinomycetaceae</taxon>
        <taxon>Scrofimicrobium</taxon>
    </lineage>
</organism>
<sequence length="143" mass="15901">MDSSSWADQRRENARARAALLRAEQEQEYAAGRALLARFVEAAREGGPAPEPLFVTHPGNGARARTPLRGWYLRDNRSMGVDVDGNFYLLTAPLTLLERLRGVRPEPADPPLILGKGGRDGETIDLVDALTRVWPDWQKRARG</sequence>
<dbReference type="RefSeq" id="WP_350257715.1">
    <property type="nucleotide sequence ID" value="NZ_CP138335.1"/>
</dbReference>
<gene>
    <name evidence="1" type="ORF">SAC06_07630</name>
</gene>
<evidence type="ECO:0000313" key="1">
    <source>
        <dbReference type="EMBL" id="XBW07509.1"/>
    </source>
</evidence>
<dbReference type="AlphaFoldDB" id="A0AAU7V6A0"/>
<dbReference type="EMBL" id="CP138335">
    <property type="protein sequence ID" value="XBW07509.1"/>
    <property type="molecule type" value="Genomic_DNA"/>
</dbReference>
<proteinExistence type="predicted"/>
<protein>
    <submittedName>
        <fullName evidence="1">Uncharacterized protein</fullName>
    </submittedName>
</protein>
<reference evidence="1" key="1">
    <citation type="submission" date="2023-11" db="EMBL/GenBank/DDBJ databases">
        <title>Scrofimicrobium hongkongense sp. nov., isolated from a patient with peritonitis.</title>
        <authorList>
            <person name="Lao H.Y."/>
            <person name="Wong A.Y.P."/>
            <person name="Ng T.L."/>
            <person name="Wong R.Y.L."/>
            <person name="Yau M.C.Y."/>
            <person name="Lam J.Y.W."/>
            <person name="Siu G.K.H."/>
        </authorList>
    </citation>
    <scope>NUCLEOTIDE SEQUENCE</scope>
    <source>
        <strain evidence="1">R131</strain>
    </source>
</reference>
<accession>A0AAU7V6A0</accession>
<dbReference type="KEGG" id="sapp:SAC06_07630"/>